<dbReference type="EMBL" id="CP162511">
    <property type="protein sequence ID" value="XDI04475.1"/>
    <property type="molecule type" value="Genomic_DNA"/>
</dbReference>
<sequence>MITFPINRTAQGSLGVAAAVAIACAALFFAPGAASASTLTDSEVTPPVQVEPIDPNDPVIYSDGTITGGDSNLFGTDRCGSTASFPQFGAYGPESQATCSFLGSPGAQVGYTWSIAPFSRSEACVSGLGYNAARSPVYFGVGCGKSGAKNVAWGNVAGYQKLKAYATGLLAGGMIAWH</sequence>
<name>A0AB39BEB8_9MICO</name>
<evidence type="ECO:0008006" key="3">
    <source>
        <dbReference type="Google" id="ProtNLM"/>
    </source>
</evidence>
<gene>
    <name evidence="2" type="ORF">ABFY20_14200</name>
</gene>
<feature type="chain" id="PRO_5044256855" description="Secreted protein" evidence="1">
    <location>
        <begin position="37"/>
        <end position="178"/>
    </location>
</feature>
<reference evidence="2" key="1">
    <citation type="submission" date="2024-05" db="EMBL/GenBank/DDBJ databases">
        <title>Herbiconiux sp. A18JL235.</title>
        <authorList>
            <person name="Zhang G."/>
        </authorList>
    </citation>
    <scope>NUCLEOTIDE SEQUENCE</scope>
    <source>
        <strain evidence="2">A18JL235</strain>
    </source>
</reference>
<organism evidence="2">
    <name type="scientific">Herbiconiux sp. A18JL235</name>
    <dbReference type="NCBI Taxonomy" id="3152363"/>
    <lineage>
        <taxon>Bacteria</taxon>
        <taxon>Bacillati</taxon>
        <taxon>Actinomycetota</taxon>
        <taxon>Actinomycetes</taxon>
        <taxon>Micrococcales</taxon>
        <taxon>Microbacteriaceae</taxon>
        <taxon>Herbiconiux</taxon>
    </lineage>
</organism>
<proteinExistence type="predicted"/>
<accession>A0AB39BEB8</accession>
<feature type="signal peptide" evidence="1">
    <location>
        <begin position="1"/>
        <end position="36"/>
    </location>
</feature>
<dbReference type="AlphaFoldDB" id="A0AB39BEB8"/>
<dbReference type="RefSeq" id="WP_368496875.1">
    <property type="nucleotide sequence ID" value="NZ_CP162511.1"/>
</dbReference>
<evidence type="ECO:0000313" key="2">
    <source>
        <dbReference type="EMBL" id="XDI04475.1"/>
    </source>
</evidence>
<keyword evidence="1" id="KW-0732">Signal</keyword>
<evidence type="ECO:0000256" key="1">
    <source>
        <dbReference type="SAM" id="SignalP"/>
    </source>
</evidence>
<protein>
    <recommendedName>
        <fullName evidence="3">Secreted protein</fullName>
    </recommendedName>
</protein>